<protein>
    <submittedName>
        <fullName evidence="2">Uncharacterized protein</fullName>
    </submittedName>
</protein>
<keyword evidence="3" id="KW-1185">Reference proteome</keyword>
<feature type="compositionally biased region" description="Gly residues" evidence="1">
    <location>
        <begin position="319"/>
        <end position="339"/>
    </location>
</feature>
<dbReference type="Proteomes" id="UP000650467">
    <property type="component" value="Unassembled WGS sequence"/>
</dbReference>
<organism evidence="2 3">
    <name type="scientific">Chlamydomonas incerta</name>
    <dbReference type="NCBI Taxonomy" id="51695"/>
    <lineage>
        <taxon>Eukaryota</taxon>
        <taxon>Viridiplantae</taxon>
        <taxon>Chlorophyta</taxon>
        <taxon>core chlorophytes</taxon>
        <taxon>Chlorophyceae</taxon>
        <taxon>CS clade</taxon>
        <taxon>Chlamydomonadales</taxon>
        <taxon>Chlamydomonadaceae</taxon>
        <taxon>Chlamydomonas</taxon>
    </lineage>
</organism>
<reference evidence="2" key="1">
    <citation type="journal article" date="2020" name="bioRxiv">
        <title>Comparative genomics of Chlamydomonas.</title>
        <authorList>
            <person name="Craig R.J."/>
            <person name="Hasan A.R."/>
            <person name="Ness R.W."/>
            <person name="Keightley P.D."/>
        </authorList>
    </citation>
    <scope>NUCLEOTIDE SEQUENCE</scope>
    <source>
        <strain evidence="2">SAG 7.73</strain>
    </source>
</reference>
<gene>
    <name evidence="2" type="ORF">HXX76_011722</name>
</gene>
<feature type="region of interest" description="Disordered" evidence="1">
    <location>
        <begin position="313"/>
        <end position="366"/>
    </location>
</feature>
<dbReference type="AlphaFoldDB" id="A0A835VUN0"/>
<sequence>MEVDTTMEEGRSDQMKLLLQAVEEVTDKVEEKIVEEPPPVVLEERPEDLDGCEKLIEGSSLKNNFLSIGQALVTINDRKLYKDAGCTSFTQYIEQKGDFGFGPRQALRLLAATRLVRNFPPSIALPSSERQVRALVGLEQSEAIKVWGKATQISQDTNTQLTHRLVESVLGKELPTTYRQVTRDWQDYVSPDSQYYVTPAPILAAVRRLFGGPIDLDPASDEQANQSVKALKFYSAEQDGLAEDSPWAGKVFINPPCGVSDKEPVQGLFLQRAIREVGSGAVSEAVVLLKAAVGQRWFGPVFGQPHCWLSDKAQKKAGGKGGGGGGSRAGGGAGGGGRGKAAVKKEGEGGADGAEGAGAGGGGGRKGGGKAAAAAAAAATTPRGMVVVYIGRRVKEFCTAFNDLGHIPGYSNSWSAGSRAGGRA</sequence>
<comment type="caution">
    <text evidence="2">The sequence shown here is derived from an EMBL/GenBank/DDBJ whole genome shotgun (WGS) entry which is preliminary data.</text>
</comment>
<dbReference type="GO" id="GO:0009007">
    <property type="term" value="F:site-specific DNA-methyltransferase (adenine-specific) activity"/>
    <property type="evidence" value="ECO:0007669"/>
    <property type="project" value="InterPro"/>
</dbReference>
<evidence type="ECO:0000256" key="1">
    <source>
        <dbReference type="SAM" id="MobiDB-lite"/>
    </source>
</evidence>
<dbReference type="GO" id="GO:0009307">
    <property type="term" value="P:DNA restriction-modification system"/>
    <property type="evidence" value="ECO:0007669"/>
    <property type="project" value="InterPro"/>
</dbReference>
<evidence type="ECO:0000313" key="2">
    <source>
        <dbReference type="EMBL" id="KAG2426493.1"/>
    </source>
</evidence>
<proteinExistence type="predicted"/>
<dbReference type="GO" id="GO:0003677">
    <property type="term" value="F:DNA binding"/>
    <property type="evidence" value="ECO:0007669"/>
    <property type="project" value="InterPro"/>
</dbReference>
<dbReference type="EMBL" id="JAEHOC010000047">
    <property type="protein sequence ID" value="KAG2426493.1"/>
    <property type="molecule type" value="Genomic_DNA"/>
</dbReference>
<dbReference type="InterPro" id="IPR008593">
    <property type="entry name" value="Dam_MeTrfase"/>
</dbReference>
<accession>A0A835VUN0</accession>
<dbReference type="Pfam" id="PF05869">
    <property type="entry name" value="Dam"/>
    <property type="match status" value="1"/>
</dbReference>
<evidence type="ECO:0000313" key="3">
    <source>
        <dbReference type="Proteomes" id="UP000650467"/>
    </source>
</evidence>
<feature type="compositionally biased region" description="Gly residues" evidence="1">
    <location>
        <begin position="350"/>
        <end position="366"/>
    </location>
</feature>
<name>A0A835VUN0_CHLIN</name>
<dbReference type="OrthoDB" id="2155333at2759"/>